<dbReference type="AlphaFoldDB" id="A0A9P9IGD5"/>
<evidence type="ECO:0000256" key="3">
    <source>
        <dbReference type="ARBA" id="ARBA00023163"/>
    </source>
</evidence>
<dbReference type="InterPro" id="IPR017930">
    <property type="entry name" value="Myb_dom"/>
</dbReference>
<evidence type="ECO:0000259" key="5">
    <source>
        <dbReference type="PROSITE" id="PS50090"/>
    </source>
</evidence>
<dbReference type="SMART" id="SM00717">
    <property type="entry name" value="SANT"/>
    <property type="match status" value="3"/>
</dbReference>
<keyword evidence="1" id="KW-0805">Transcription regulation</keyword>
<dbReference type="Pfam" id="PF13921">
    <property type="entry name" value="Myb_DNA-bind_6"/>
    <property type="match status" value="1"/>
</dbReference>
<dbReference type="InterPro" id="IPR051575">
    <property type="entry name" value="Myb-like_DNA-bd"/>
</dbReference>
<dbReference type="Pfam" id="PF00249">
    <property type="entry name" value="Myb_DNA-binding"/>
    <property type="match status" value="1"/>
</dbReference>
<evidence type="ECO:0000313" key="8">
    <source>
        <dbReference type="Proteomes" id="UP000717696"/>
    </source>
</evidence>
<comment type="caution">
    <text evidence="7">The sequence shown here is derived from an EMBL/GenBank/DDBJ whole genome shotgun (WGS) entry which is preliminary data.</text>
</comment>
<dbReference type="PANTHER" id="PTHR46621">
    <property type="entry name" value="SNRNA-ACTIVATING PROTEIN COMPLEX SUBUNIT 4"/>
    <property type="match status" value="1"/>
</dbReference>
<dbReference type="GO" id="GO:0042795">
    <property type="term" value="P:snRNA transcription by RNA polymerase II"/>
    <property type="evidence" value="ECO:0007669"/>
    <property type="project" value="TreeGrafter"/>
</dbReference>
<keyword evidence="2" id="KW-0238">DNA-binding</keyword>
<evidence type="ECO:0008006" key="9">
    <source>
        <dbReference type="Google" id="ProtNLM"/>
    </source>
</evidence>
<dbReference type="OrthoDB" id="2143914at2759"/>
<dbReference type="PROSITE" id="PS50090">
    <property type="entry name" value="MYB_LIKE"/>
    <property type="match status" value="3"/>
</dbReference>
<feature type="domain" description="HTH myb-type" evidence="6">
    <location>
        <begin position="22"/>
        <end position="74"/>
    </location>
</feature>
<reference evidence="7" key="1">
    <citation type="journal article" date="2021" name="Nat. Commun.">
        <title>Genetic determinants of endophytism in the Arabidopsis root mycobiome.</title>
        <authorList>
            <person name="Mesny F."/>
            <person name="Miyauchi S."/>
            <person name="Thiergart T."/>
            <person name="Pickel B."/>
            <person name="Atanasova L."/>
            <person name="Karlsson M."/>
            <person name="Huettel B."/>
            <person name="Barry K.W."/>
            <person name="Haridas S."/>
            <person name="Chen C."/>
            <person name="Bauer D."/>
            <person name="Andreopoulos W."/>
            <person name="Pangilinan J."/>
            <person name="LaButti K."/>
            <person name="Riley R."/>
            <person name="Lipzen A."/>
            <person name="Clum A."/>
            <person name="Drula E."/>
            <person name="Henrissat B."/>
            <person name="Kohler A."/>
            <person name="Grigoriev I.V."/>
            <person name="Martin F.M."/>
            <person name="Hacquard S."/>
        </authorList>
    </citation>
    <scope>NUCLEOTIDE SEQUENCE</scope>
    <source>
        <strain evidence="7">MPI-CAGE-AT-0021</strain>
    </source>
</reference>
<evidence type="ECO:0000256" key="2">
    <source>
        <dbReference type="ARBA" id="ARBA00023125"/>
    </source>
</evidence>
<sequence length="174" mass="19697">MSTSESSVKSLSIASGKARIIWSPAEDAVPKALVGHYGDTRGQEGTWKKIATALHNRTPKDCLKRWFHSLHPSHRKGRWAAHEDDTLLAAYARLKPAWHDIGKEHLQWKAGQCSKIYNDILNPLARDWLVDWTPQEDDLLRQGVSTLGRRWSAISAKFTGNPPLPCRNRQRTIS</sequence>
<keyword evidence="8" id="KW-1185">Reference proteome</keyword>
<evidence type="ECO:0000313" key="7">
    <source>
        <dbReference type="EMBL" id="KAH7118669.1"/>
    </source>
</evidence>
<gene>
    <name evidence="7" type="ORF">B0J13DRAFT_457985</name>
</gene>
<feature type="domain" description="HTH myb-type" evidence="6">
    <location>
        <begin position="132"/>
        <end position="174"/>
    </location>
</feature>
<feature type="domain" description="Myb-like" evidence="5">
    <location>
        <begin position="132"/>
        <end position="174"/>
    </location>
</feature>
<evidence type="ECO:0000256" key="1">
    <source>
        <dbReference type="ARBA" id="ARBA00023015"/>
    </source>
</evidence>
<dbReference type="SUPFAM" id="SSF46689">
    <property type="entry name" value="Homeodomain-like"/>
    <property type="match status" value="2"/>
</dbReference>
<evidence type="ECO:0000256" key="4">
    <source>
        <dbReference type="ARBA" id="ARBA00023242"/>
    </source>
</evidence>
<organism evidence="7 8">
    <name type="scientific">Dactylonectria estremocensis</name>
    <dbReference type="NCBI Taxonomy" id="1079267"/>
    <lineage>
        <taxon>Eukaryota</taxon>
        <taxon>Fungi</taxon>
        <taxon>Dikarya</taxon>
        <taxon>Ascomycota</taxon>
        <taxon>Pezizomycotina</taxon>
        <taxon>Sordariomycetes</taxon>
        <taxon>Hypocreomycetidae</taxon>
        <taxon>Hypocreales</taxon>
        <taxon>Nectriaceae</taxon>
        <taxon>Dactylonectria</taxon>
    </lineage>
</organism>
<dbReference type="GO" id="GO:0001006">
    <property type="term" value="F:RNA polymerase III type 3 promoter sequence-specific DNA binding"/>
    <property type="evidence" value="ECO:0007669"/>
    <property type="project" value="TreeGrafter"/>
</dbReference>
<dbReference type="InterPro" id="IPR009057">
    <property type="entry name" value="Homeodomain-like_sf"/>
</dbReference>
<protein>
    <recommendedName>
        <fullName evidence="9">Myb-like domain-containing protein</fullName>
    </recommendedName>
</protein>
<dbReference type="Gene3D" id="1.10.10.60">
    <property type="entry name" value="Homeodomain-like"/>
    <property type="match status" value="3"/>
</dbReference>
<keyword evidence="3" id="KW-0804">Transcription</keyword>
<evidence type="ECO:0000259" key="6">
    <source>
        <dbReference type="PROSITE" id="PS51294"/>
    </source>
</evidence>
<dbReference type="PROSITE" id="PS51294">
    <property type="entry name" value="HTH_MYB"/>
    <property type="match status" value="2"/>
</dbReference>
<dbReference type="GO" id="GO:0042796">
    <property type="term" value="P:snRNA transcription by RNA polymerase III"/>
    <property type="evidence" value="ECO:0007669"/>
    <property type="project" value="TreeGrafter"/>
</dbReference>
<dbReference type="GO" id="GO:0019185">
    <property type="term" value="C:snRNA-activating protein complex"/>
    <property type="evidence" value="ECO:0007669"/>
    <property type="project" value="TreeGrafter"/>
</dbReference>
<accession>A0A9P9IGD5</accession>
<proteinExistence type="predicted"/>
<feature type="domain" description="Myb-like" evidence="5">
    <location>
        <begin position="14"/>
        <end position="70"/>
    </location>
</feature>
<keyword evidence="4" id="KW-0539">Nucleus</keyword>
<dbReference type="CDD" id="cd00167">
    <property type="entry name" value="SANT"/>
    <property type="match status" value="2"/>
</dbReference>
<dbReference type="Proteomes" id="UP000717696">
    <property type="component" value="Unassembled WGS sequence"/>
</dbReference>
<dbReference type="PANTHER" id="PTHR46621:SF1">
    <property type="entry name" value="SNRNA-ACTIVATING PROTEIN COMPLEX SUBUNIT 4"/>
    <property type="match status" value="1"/>
</dbReference>
<dbReference type="InterPro" id="IPR001005">
    <property type="entry name" value="SANT/Myb"/>
</dbReference>
<dbReference type="EMBL" id="JAGMUU010000031">
    <property type="protein sequence ID" value="KAH7118669.1"/>
    <property type="molecule type" value="Genomic_DNA"/>
</dbReference>
<feature type="domain" description="Myb-like" evidence="5">
    <location>
        <begin position="71"/>
        <end position="121"/>
    </location>
</feature>
<dbReference type="GO" id="GO:0000978">
    <property type="term" value="F:RNA polymerase II cis-regulatory region sequence-specific DNA binding"/>
    <property type="evidence" value="ECO:0007669"/>
    <property type="project" value="TreeGrafter"/>
</dbReference>
<name>A0A9P9IGD5_9HYPO</name>